<evidence type="ECO:0000256" key="1">
    <source>
        <dbReference type="ARBA" id="ARBA00001947"/>
    </source>
</evidence>
<evidence type="ECO:0000256" key="11">
    <source>
        <dbReference type="ARBA" id="ARBA00049085"/>
    </source>
</evidence>
<dbReference type="PANTHER" id="PTHR43401:SF2">
    <property type="entry name" value="L-THREONINE 3-DEHYDROGENASE"/>
    <property type="match status" value="1"/>
</dbReference>
<evidence type="ECO:0000256" key="5">
    <source>
        <dbReference type="ARBA" id="ARBA00037678"/>
    </source>
</evidence>
<comment type="catalytic activity">
    <reaction evidence="11">
        <text>2-deoxy-scyllo-inosamine + NADP(+) = 3-amino-2,3-dideoxy-scyllo-inosose + NADPH + H(+)</text>
        <dbReference type="Rhea" id="RHEA:33879"/>
        <dbReference type="ChEBI" id="CHEBI:15378"/>
        <dbReference type="ChEBI" id="CHEBI:57783"/>
        <dbReference type="ChEBI" id="CHEBI:58349"/>
        <dbReference type="ChEBI" id="CHEBI:65002"/>
        <dbReference type="ChEBI" id="CHEBI:65003"/>
        <dbReference type="EC" id="1.1.1.329"/>
    </reaction>
</comment>
<comment type="similarity">
    <text evidence="7">Belongs to the zinc-containing alcohol dehydrogenase family. DOIA dehydrogenase subfamily.</text>
</comment>
<comment type="cofactor">
    <cofactor evidence="1 12">
        <name>Zn(2+)</name>
        <dbReference type="ChEBI" id="CHEBI:29105"/>
    </cofactor>
</comment>
<dbReference type="SUPFAM" id="SSF51735">
    <property type="entry name" value="NAD(P)-binding Rossmann-fold domains"/>
    <property type="match status" value="1"/>
</dbReference>
<comment type="function">
    <text evidence="5">Catalyzes the oxidation of 2-deoxy-scyllo-inosamine (DOIA) with NAD(+) or NADP(+), forming 3-amino-2,3-dideoxy-scyllo-inosose (amino-DOI).</text>
</comment>
<sequence length="344" mass="36509">MRALVYAGKGQMDLADVEEPVLRTSNDVKVRVEMTGICGTDHKILAGKLAVAEEGTVLGHEGVGTVVEVGDAVTHLTVGDRVIINPTQSCGTCRNCRLGAYCYCFNFDDHQVGFTLAGTFAEYYVGSAQYLYLIPEGMSWQVASLIEPLGCSLNSVLKAGLQPHESVLVIGSGAIGLLCQSITRRLSRLTVATEPNAFRREFAAGVANHALHPDELTPQIIAELTGGKKFDVVIDAVGNQLATALEAVAKGGRVVPMGYDDTYRVEVAPTTLIDDGLSIVAAVPLHDAIGPAIDFASDMPELAKLVTTEVSMGDFRDAFEATMGVDLQTGQKVDVKAVKAVIRS</sequence>
<evidence type="ECO:0000256" key="6">
    <source>
        <dbReference type="ARBA" id="ARBA00037908"/>
    </source>
</evidence>
<evidence type="ECO:0000259" key="13">
    <source>
        <dbReference type="SMART" id="SM00829"/>
    </source>
</evidence>
<proteinExistence type="inferred from homology"/>
<evidence type="ECO:0000256" key="10">
    <source>
        <dbReference type="ARBA" id="ARBA00048685"/>
    </source>
</evidence>
<feature type="domain" description="Enoyl reductase (ER)" evidence="13">
    <location>
        <begin position="10"/>
        <end position="342"/>
    </location>
</feature>
<reference evidence="15" key="1">
    <citation type="journal article" date="2019" name="Int. J. Syst. Evol. Microbiol.">
        <title>The Global Catalogue of Microorganisms (GCM) 10K type strain sequencing project: providing services to taxonomists for standard genome sequencing and annotation.</title>
        <authorList>
            <consortium name="The Broad Institute Genomics Platform"/>
            <consortium name="The Broad Institute Genome Sequencing Center for Infectious Disease"/>
            <person name="Wu L."/>
            <person name="Ma J."/>
        </authorList>
    </citation>
    <scope>NUCLEOTIDE SEQUENCE [LARGE SCALE GENOMIC DNA]</scope>
    <source>
        <strain evidence="15">JCM 17138</strain>
    </source>
</reference>
<dbReference type="InterPro" id="IPR011032">
    <property type="entry name" value="GroES-like_sf"/>
</dbReference>
<name>A0ABP7H674_9ACTN</name>
<keyword evidence="2 12" id="KW-0479">Metal-binding</keyword>
<keyword evidence="4" id="KW-0560">Oxidoreductase</keyword>
<evidence type="ECO:0000256" key="8">
    <source>
        <dbReference type="ARBA" id="ARBA00039102"/>
    </source>
</evidence>
<dbReference type="Proteomes" id="UP001501009">
    <property type="component" value="Unassembled WGS sequence"/>
</dbReference>
<evidence type="ECO:0000313" key="14">
    <source>
        <dbReference type="EMBL" id="GAA3783555.1"/>
    </source>
</evidence>
<evidence type="ECO:0000256" key="7">
    <source>
        <dbReference type="ARBA" id="ARBA00038004"/>
    </source>
</evidence>
<dbReference type="InterPro" id="IPR002328">
    <property type="entry name" value="ADH_Zn_CS"/>
</dbReference>
<dbReference type="SMART" id="SM00829">
    <property type="entry name" value="PKS_ER"/>
    <property type="match status" value="1"/>
</dbReference>
<dbReference type="InterPro" id="IPR013154">
    <property type="entry name" value="ADH-like_N"/>
</dbReference>
<evidence type="ECO:0000256" key="2">
    <source>
        <dbReference type="ARBA" id="ARBA00022723"/>
    </source>
</evidence>
<evidence type="ECO:0000256" key="3">
    <source>
        <dbReference type="ARBA" id="ARBA00022833"/>
    </source>
</evidence>
<dbReference type="InterPro" id="IPR013149">
    <property type="entry name" value="ADH-like_C"/>
</dbReference>
<dbReference type="SUPFAM" id="SSF50129">
    <property type="entry name" value="GroES-like"/>
    <property type="match status" value="1"/>
</dbReference>
<dbReference type="InterPro" id="IPR050129">
    <property type="entry name" value="Zn_alcohol_dh"/>
</dbReference>
<dbReference type="EMBL" id="BAABDE010000007">
    <property type="protein sequence ID" value="GAA3783555.1"/>
    <property type="molecule type" value="Genomic_DNA"/>
</dbReference>
<dbReference type="EC" id="1.1.1.329" evidence="8"/>
<dbReference type="PROSITE" id="PS00059">
    <property type="entry name" value="ADH_ZINC"/>
    <property type="match status" value="1"/>
</dbReference>
<dbReference type="Gene3D" id="3.90.180.10">
    <property type="entry name" value="Medium-chain alcohol dehydrogenases, catalytic domain"/>
    <property type="match status" value="1"/>
</dbReference>
<dbReference type="Pfam" id="PF00107">
    <property type="entry name" value="ADH_zinc_N"/>
    <property type="match status" value="1"/>
</dbReference>
<dbReference type="Gene3D" id="3.40.50.720">
    <property type="entry name" value="NAD(P)-binding Rossmann-like Domain"/>
    <property type="match status" value="1"/>
</dbReference>
<keyword evidence="3 12" id="KW-0862">Zinc</keyword>
<evidence type="ECO:0000256" key="12">
    <source>
        <dbReference type="RuleBase" id="RU361277"/>
    </source>
</evidence>
<protein>
    <recommendedName>
        <fullName evidence="9">2-deoxy-scyllo-inosamine dehydrogenase</fullName>
        <ecNumber evidence="8">1.1.1.329</ecNumber>
    </recommendedName>
</protein>
<comment type="caution">
    <text evidence="14">The sequence shown here is derived from an EMBL/GenBank/DDBJ whole genome shotgun (WGS) entry which is preliminary data.</text>
</comment>
<gene>
    <name evidence="14" type="ORF">GCM10022403_017740</name>
</gene>
<organism evidence="14 15">
    <name type="scientific">Streptomyces coacervatus</name>
    <dbReference type="NCBI Taxonomy" id="647381"/>
    <lineage>
        <taxon>Bacteria</taxon>
        <taxon>Bacillati</taxon>
        <taxon>Actinomycetota</taxon>
        <taxon>Actinomycetes</taxon>
        <taxon>Kitasatosporales</taxon>
        <taxon>Streptomycetaceae</taxon>
        <taxon>Streptomyces</taxon>
    </lineage>
</organism>
<dbReference type="Pfam" id="PF08240">
    <property type="entry name" value="ADH_N"/>
    <property type="match status" value="1"/>
</dbReference>
<dbReference type="InterPro" id="IPR020843">
    <property type="entry name" value="ER"/>
</dbReference>
<evidence type="ECO:0000256" key="9">
    <source>
        <dbReference type="ARBA" id="ARBA00039387"/>
    </source>
</evidence>
<dbReference type="PANTHER" id="PTHR43401">
    <property type="entry name" value="L-THREONINE 3-DEHYDROGENASE"/>
    <property type="match status" value="1"/>
</dbReference>
<evidence type="ECO:0000256" key="4">
    <source>
        <dbReference type="ARBA" id="ARBA00023002"/>
    </source>
</evidence>
<dbReference type="InterPro" id="IPR036291">
    <property type="entry name" value="NAD(P)-bd_dom_sf"/>
</dbReference>
<evidence type="ECO:0000313" key="15">
    <source>
        <dbReference type="Proteomes" id="UP001501009"/>
    </source>
</evidence>
<comment type="pathway">
    <text evidence="6">Metabolic intermediate biosynthesis; 2-deoxystreptamine biosynthesis; 2-deoxystreptamine from D-glucose 6-phosphate: step 3/4.</text>
</comment>
<accession>A0ABP7H674</accession>
<comment type="catalytic activity">
    <reaction evidence="10">
        <text>2-deoxy-scyllo-inosamine + NAD(+) = 3-amino-2,3-dideoxy-scyllo-inosose + NADH + H(+)</text>
        <dbReference type="Rhea" id="RHEA:33883"/>
        <dbReference type="ChEBI" id="CHEBI:15378"/>
        <dbReference type="ChEBI" id="CHEBI:57540"/>
        <dbReference type="ChEBI" id="CHEBI:57945"/>
        <dbReference type="ChEBI" id="CHEBI:65002"/>
        <dbReference type="ChEBI" id="CHEBI:65003"/>
        <dbReference type="EC" id="1.1.1.329"/>
    </reaction>
</comment>
<keyword evidence="15" id="KW-1185">Reference proteome</keyword>